<feature type="compositionally biased region" description="Basic and acidic residues" evidence="1">
    <location>
        <begin position="81"/>
        <end position="108"/>
    </location>
</feature>
<dbReference type="RefSeq" id="WP_013919465.1">
    <property type="nucleotide sequence ID" value="NC_015690.1"/>
</dbReference>
<organism evidence="2 3">
    <name type="scientific">Paenibacillus mucilaginosus (strain KNP414)</name>
    <dbReference type="NCBI Taxonomy" id="1036673"/>
    <lineage>
        <taxon>Bacteria</taxon>
        <taxon>Bacillati</taxon>
        <taxon>Bacillota</taxon>
        <taxon>Bacilli</taxon>
        <taxon>Bacillales</taxon>
        <taxon>Paenibacillaceae</taxon>
        <taxon>Paenibacillus</taxon>
    </lineage>
</organism>
<dbReference type="HOGENOM" id="CLU_169649_0_0_9"/>
<sequence>MSIKPVELHMALHKNDEVGVKQQELSRRPVTDQMALGQQAEKTTVKERQVSAAAEQAHGSGIHGELPKERRSGGARGRGRGGKEQAQEKREPVRGDHPFKGHHIDLSL</sequence>
<dbReference type="EMBL" id="CP002869">
    <property type="protein sequence ID" value="AEI44313.1"/>
    <property type="molecule type" value="Genomic_DNA"/>
</dbReference>
<reference evidence="3" key="1">
    <citation type="submission" date="2011-06" db="EMBL/GenBank/DDBJ databases">
        <title>Complete genome sequence of Paenibacillus mucilaginosus KNP414.</title>
        <authorList>
            <person name="Wang J."/>
            <person name="Hu S."/>
            <person name="Hu X."/>
            <person name="Zhang B."/>
            <person name="Dong D."/>
            <person name="Zhang S."/>
            <person name="Zhao K."/>
            <person name="Wu D."/>
        </authorList>
    </citation>
    <scope>NUCLEOTIDE SEQUENCE [LARGE SCALE GENOMIC DNA]</scope>
    <source>
        <strain evidence="3">KNP414</strain>
    </source>
</reference>
<proteinExistence type="predicted"/>
<feature type="compositionally biased region" description="Basic and acidic residues" evidence="1">
    <location>
        <begin position="19"/>
        <end position="30"/>
    </location>
</feature>
<evidence type="ECO:0000313" key="3">
    <source>
        <dbReference type="Proteomes" id="UP000006620"/>
    </source>
</evidence>
<reference evidence="2 3" key="2">
    <citation type="journal article" date="2013" name="Genome Announc.">
        <title>Genome Sequence of Growth-Improving Paenibacillus mucilaginosus Strain KNP414.</title>
        <authorList>
            <person name="Lu J.J."/>
            <person name="Wang J.F."/>
            <person name="Hu X.F."/>
        </authorList>
    </citation>
    <scope>NUCLEOTIDE SEQUENCE [LARGE SCALE GENOMIC DNA]</scope>
    <source>
        <strain evidence="2 3">KNP414</strain>
    </source>
</reference>
<dbReference type="PATRIC" id="fig|1036673.3.peg.5380"/>
<protein>
    <submittedName>
        <fullName evidence="2">Uncharacterized protein</fullName>
    </submittedName>
</protein>
<feature type="region of interest" description="Disordered" evidence="1">
    <location>
        <begin position="19"/>
        <end position="108"/>
    </location>
</feature>
<dbReference type="AlphaFoldDB" id="F8F707"/>
<dbReference type="Proteomes" id="UP000006620">
    <property type="component" value="Chromosome"/>
</dbReference>
<evidence type="ECO:0000313" key="2">
    <source>
        <dbReference type="EMBL" id="AEI44313.1"/>
    </source>
</evidence>
<gene>
    <name evidence="2" type="ordered locus">KNP414_05789</name>
</gene>
<evidence type="ECO:0000256" key="1">
    <source>
        <dbReference type="SAM" id="MobiDB-lite"/>
    </source>
</evidence>
<dbReference type="KEGG" id="pms:KNP414_05789"/>
<name>F8F707_PAEMK</name>
<accession>F8F707</accession>